<feature type="compositionally biased region" description="Acidic residues" evidence="1">
    <location>
        <begin position="403"/>
        <end position="418"/>
    </location>
</feature>
<reference evidence="3" key="2">
    <citation type="submission" date="2013-12" db="EMBL/GenBank/DDBJ databases">
        <title>Evolution of pathogenesis and genome organization in the Tremellales.</title>
        <authorList>
            <person name="Cuomo C."/>
            <person name="Litvintseva A."/>
            <person name="Heitman J."/>
            <person name="Chen Y."/>
            <person name="Sun S."/>
            <person name="Springer D."/>
            <person name="Dromer F."/>
            <person name="Young S."/>
            <person name="Zeng Q."/>
            <person name="Chapman S."/>
            <person name="Gujja S."/>
            <person name="Saif S."/>
            <person name="Birren B."/>
        </authorList>
    </citation>
    <scope>NUCLEOTIDE SEQUENCE [LARGE SCALE GENOMIC DNA]</scope>
    <source>
        <strain evidence="3">CBS 10435</strain>
    </source>
</reference>
<proteinExistence type="predicted"/>
<dbReference type="EMBL" id="KI669459">
    <property type="protein sequence ID" value="OCF60892.1"/>
    <property type="molecule type" value="Genomic_DNA"/>
</dbReference>
<dbReference type="OrthoDB" id="2564566at2759"/>
<keyword evidence="3" id="KW-1185">Reference proteome</keyword>
<dbReference type="Proteomes" id="UP000092583">
    <property type="component" value="Unassembled WGS sequence"/>
</dbReference>
<reference evidence="2 3" key="1">
    <citation type="submission" date="2013-07" db="EMBL/GenBank/DDBJ databases">
        <title>The Genome Sequence of Kwoniella mangroviensis CBS10435.</title>
        <authorList>
            <consortium name="The Broad Institute Genome Sequencing Platform"/>
            <person name="Cuomo C."/>
            <person name="Litvintseva A."/>
            <person name="Chen Y."/>
            <person name="Heitman J."/>
            <person name="Sun S."/>
            <person name="Springer D."/>
            <person name="Dromer F."/>
            <person name="Young S.K."/>
            <person name="Zeng Q."/>
            <person name="Gargeya S."/>
            <person name="Fitzgerald M."/>
            <person name="Abouelleil A."/>
            <person name="Alvarado L."/>
            <person name="Berlin A.M."/>
            <person name="Chapman S.B."/>
            <person name="Dewar J."/>
            <person name="Goldberg J."/>
            <person name="Griggs A."/>
            <person name="Gujja S."/>
            <person name="Hansen M."/>
            <person name="Howarth C."/>
            <person name="Imamovic A."/>
            <person name="Larimer J."/>
            <person name="McCowan C."/>
            <person name="Murphy C."/>
            <person name="Pearson M."/>
            <person name="Priest M."/>
            <person name="Roberts A."/>
            <person name="Saif S."/>
            <person name="Shea T."/>
            <person name="Sykes S."/>
            <person name="Wortman J."/>
            <person name="Nusbaum C."/>
            <person name="Birren B."/>
        </authorList>
    </citation>
    <scope>NUCLEOTIDE SEQUENCE [LARGE SCALE GENOMIC DNA]</scope>
    <source>
        <strain evidence="2 3">CBS 10435</strain>
    </source>
</reference>
<sequence>MADSTADDGPTAKEPQTAQIGLALLFNDHAYSEILELILGHLGLSDTAKLLRVNKHVNQVFTSSSRLQLSYRKSYHAIPTSSTNDDNGGSRHKPISAELQALLEKEERLESLKPTSIKCIHIPNSTMFGSDSGYLLFGERLNQLMINPTDEKAGYQLDSFSIWKISSTENGTEDKSRGGIKHQGYYRWRYNLGKAGCYNMITMCVEDNVVAVVREFNKRCCAILPPNSDVLSDFRIYLYQLLPPTDTLAPAKGTYEGATRHPEAAMGFIEVELPARYHLHQMKAQLAPGGRVGLMLRPTGDADFGFLGVWDWKNGVSLGKIAPSPKPNFPDDFRFFGNFVIISVFRTMDRPTPMEPKNSTSKSKLSHRKDRQNRSSDVAKKMSRGYKVRGRTGPIPSRHNRDVDDDEEEDNDSDEDENEAPKRHVDGFCSLEIYKILDPSKGMKPSRFAYRAHTEIGHDPSEPSTWDYQDIPICEPIVSFLSPPLNMMPAFPLSPIDMLLPPEPMISPSSCDLGEAHIDDALLKGERDGVMTFTILASTPGPGGDIWIQCQGVISLREIVHQVTLTLTARHRAGGGQINEEKDLATMWSQDFSVQKALNRLLELDDDVHSQYAEQHGWETDSGEEGISLKRIISQKRHQPKKGKSQYKGRNKKYDNSKYDTPSDDILSGRYLNGTRIGKDKVDNAKSVMKYIHHDKWAKSGSFRFSPFARPPTTFGTKVFLAEPNYEKIKAETIHQVNSQFIPKTLIMRDFNSNVVDNDTYSKFRFRVPLGLGGVSLKNFNLGSGDSQMELKDTIMGECKLLKPIALPKFSKSLIRCKSIIGDKKISTHDMFEDEVLDSHLKFRESKVDLMWDTKRKLLELHFDGSRLIMYMQNGATIMAFD</sequence>
<evidence type="ECO:0000313" key="3">
    <source>
        <dbReference type="Proteomes" id="UP000092583"/>
    </source>
</evidence>
<feature type="compositionally biased region" description="Basic residues" evidence="1">
    <location>
        <begin position="381"/>
        <end position="390"/>
    </location>
</feature>
<accession>A0A1B9IZF6</accession>
<feature type="region of interest" description="Disordered" evidence="1">
    <location>
        <begin position="631"/>
        <end position="660"/>
    </location>
</feature>
<dbReference type="AlphaFoldDB" id="A0A1B9IZF6"/>
<organism evidence="2 3">
    <name type="scientific">Kwoniella mangroviensis CBS 10435</name>
    <dbReference type="NCBI Taxonomy" id="1331196"/>
    <lineage>
        <taxon>Eukaryota</taxon>
        <taxon>Fungi</taxon>
        <taxon>Dikarya</taxon>
        <taxon>Basidiomycota</taxon>
        <taxon>Agaricomycotina</taxon>
        <taxon>Tremellomycetes</taxon>
        <taxon>Tremellales</taxon>
        <taxon>Cryptococcaceae</taxon>
        <taxon>Kwoniella</taxon>
    </lineage>
</organism>
<name>A0A1B9IZF6_9TREE</name>
<evidence type="ECO:0000313" key="2">
    <source>
        <dbReference type="EMBL" id="OCF60892.1"/>
    </source>
</evidence>
<gene>
    <name evidence="2" type="ORF">L486_00536</name>
</gene>
<feature type="compositionally biased region" description="Basic residues" evidence="1">
    <location>
        <begin position="633"/>
        <end position="651"/>
    </location>
</feature>
<evidence type="ECO:0000256" key="1">
    <source>
        <dbReference type="SAM" id="MobiDB-lite"/>
    </source>
</evidence>
<feature type="region of interest" description="Disordered" evidence="1">
    <location>
        <begin position="350"/>
        <end position="423"/>
    </location>
</feature>
<protein>
    <submittedName>
        <fullName evidence="2">Uncharacterized protein</fullName>
    </submittedName>
</protein>